<dbReference type="Gene3D" id="1.10.1750.10">
    <property type="match status" value="1"/>
</dbReference>
<dbReference type="Gene3D" id="3.30.70.1290">
    <property type="entry name" value="Transposase IS200-like"/>
    <property type="match status" value="1"/>
</dbReference>
<dbReference type="AlphaFoldDB" id="Q3A2A4"/>
<proteinExistence type="predicted"/>
<feature type="domain" description="Transposase IS200-like" evidence="2">
    <location>
        <begin position="9"/>
        <end position="123"/>
    </location>
</feature>
<organism evidence="3 4">
    <name type="scientific">Syntrophotalea carbinolica (strain DSM 2380 / NBRC 103641 / GraBd1)</name>
    <name type="common">Pelobacter carbinolicus</name>
    <dbReference type="NCBI Taxonomy" id="338963"/>
    <lineage>
        <taxon>Bacteria</taxon>
        <taxon>Pseudomonadati</taxon>
        <taxon>Thermodesulfobacteriota</taxon>
        <taxon>Desulfuromonadia</taxon>
        <taxon>Desulfuromonadales</taxon>
        <taxon>Syntrophotaleaceae</taxon>
        <taxon>Syntrophotalea</taxon>
    </lineage>
</organism>
<dbReference type="EMBL" id="CP000142">
    <property type="protein sequence ID" value="ABA89503.1"/>
    <property type="molecule type" value="Genomic_DNA"/>
</dbReference>
<dbReference type="GO" id="GO:0006275">
    <property type="term" value="P:regulation of DNA replication"/>
    <property type="evidence" value="ECO:0007669"/>
    <property type="project" value="InterPro"/>
</dbReference>
<dbReference type="KEGG" id="pca:Pcar_2264"/>
<dbReference type="SMART" id="SM01321">
    <property type="entry name" value="Y1_Tnp"/>
    <property type="match status" value="1"/>
</dbReference>
<gene>
    <name evidence="3" type="ordered locus">Pcar_2264</name>
</gene>
<reference evidence="4" key="1">
    <citation type="submission" date="2005-10" db="EMBL/GenBank/DDBJ databases">
        <title>Complete sequence of Pelobacter carbinolicus DSM 2380.</title>
        <authorList>
            <person name="Copeland A."/>
            <person name="Lucas S."/>
            <person name="Lapidus A."/>
            <person name="Barry K."/>
            <person name="Detter J.C."/>
            <person name="Glavina T."/>
            <person name="Hammon N."/>
            <person name="Israni S."/>
            <person name="Pitluck S."/>
            <person name="Chertkov O."/>
            <person name="Schmutz J."/>
            <person name="Larimer F."/>
            <person name="Land M."/>
            <person name="Kyrpides N."/>
            <person name="Ivanova N."/>
            <person name="Richardson P."/>
        </authorList>
    </citation>
    <scope>NUCLEOTIDE SEQUENCE [LARGE SCALE GENOMIC DNA]</scope>
    <source>
        <strain evidence="4">DSM 2380 / NBRC 103641 / GraBd1</strain>
    </source>
</reference>
<sequence>MARPLRIEFEGALYHVTARGNERRKIFFSKRDFEKFKEYIAGAQKKFGFLLHSYVLMDNHYHLMVETPEKNLSRIMHHINGSYTTYINIKRKRSGHLFQGRYKAIVVDKDSYLLELSRYIHLNPVRANLVRKPGEYPYSSYRFFISGEEEGMLTQKEVLGMVARDERVASERYRTFVEDTLGKEPENPLKQVYAGALLGCESFVNKIRQRLENSNLGTREVSYSQLLKASPTPEQILDVTSEHFGESPGAATVNSRSVARKVGIYLAKKHTAATNRQIGELFGGMGYTAVAKTYQRVARQIGKDEALQVAVQELEEKLSIVKG</sequence>
<dbReference type="Pfam" id="PF08299">
    <property type="entry name" value="Bac_DnaA_C"/>
    <property type="match status" value="1"/>
</dbReference>
<dbReference type="SMART" id="SM00760">
    <property type="entry name" value="Bac_DnaA_C"/>
    <property type="match status" value="1"/>
</dbReference>
<dbReference type="PANTHER" id="PTHR34322:SF2">
    <property type="entry name" value="TRANSPOSASE IS200-LIKE DOMAIN-CONTAINING PROTEIN"/>
    <property type="match status" value="1"/>
</dbReference>
<dbReference type="HOGENOM" id="CLU_068226_0_0_7"/>
<dbReference type="OrthoDB" id="9800147at2"/>
<dbReference type="InterPro" id="IPR013159">
    <property type="entry name" value="DnaA_C"/>
</dbReference>
<dbReference type="eggNOG" id="COG1943">
    <property type="taxonomic scope" value="Bacteria"/>
</dbReference>
<dbReference type="RefSeq" id="WP_011342020.1">
    <property type="nucleotide sequence ID" value="NC_007498.2"/>
</dbReference>
<dbReference type="STRING" id="338963.Pcar_2264"/>
<reference evidence="3 4" key="2">
    <citation type="journal article" date="2012" name="BMC Genomics">
        <title>The genome of Pelobacter carbinolicus reveals surprising metabolic capabilities and physiological features.</title>
        <authorList>
            <person name="Aklujkar M."/>
            <person name="Haveman S.A."/>
            <person name="Didonato R.Jr."/>
            <person name="Chertkov O."/>
            <person name="Han C.S."/>
            <person name="Land M.L."/>
            <person name="Brown P."/>
            <person name="Lovley D.R."/>
        </authorList>
    </citation>
    <scope>NUCLEOTIDE SEQUENCE [LARGE SCALE GENOMIC DNA]</scope>
    <source>
        <strain evidence="4">DSM 2380 / NBRC 103641 / GraBd1</strain>
    </source>
</reference>
<dbReference type="GO" id="GO:0006270">
    <property type="term" value="P:DNA replication initiation"/>
    <property type="evidence" value="ECO:0007669"/>
    <property type="project" value="InterPro"/>
</dbReference>
<dbReference type="CDD" id="cd06571">
    <property type="entry name" value="Bac_DnaA_C"/>
    <property type="match status" value="1"/>
</dbReference>
<evidence type="ECO:0000259" key="2">
    <source>
        <dbReference type="SMART" id="SM01321"/>
    </source>
</evidence>
<dbReference type="InterPro" id="IPR002686">
    <property type="entry name" value="Transposase_17"/>
</dbReference>
<name>Q3A2A4_SYNC1</name>
<protein>
    <submittedName>
        <fullName evidence="3">Transposase of ISPca5, Y1_Tnp domain-containing</fullName>
    </submittedName>
</protein>
<dbReference type="GO" id="GO:0005524">
    <property type="term" value="F:ATP binding"/>
    <property type="evidence" value="ECO:0007669"/>
    <property type="project" value="InterPro"/>
</dbReference>
<feature type="domain" description="Chromosomal replication initiator DnaA C-terminal" evidence="1">
    <location>
        <begin position="232"/>
        <end position="297"/>
    </location>
</feature>
<dbReference type="PANTHER" id="PTHR34322">
    <property type="entry name" value="TRANSPOSASE, Y1_TNP DOMAIN-CONTAINING"/>
    <property type="match status" value="1"/>
</dbReference>
<evidence type="ECO:0000313" key="3">
    <source>
        <dbReference type="EMBL" id="ABA89503.1"/>
    </source>
</evidence>
<dbReference type="GO" id="GO:0004803">
    <property type="term" value="F:transposase activity"/>
    <property type="evidence" value="ECO:0007669"/>
    <property type="project" value="InterPro"/>
</dbReference>
<dbReference type="InterPro" id="IPR010921">
    <property type="entry name" value="Trp_repressor/repl_initiator"/>
</dbReference>
<dbReference type="SUPFAM" id="SSF143422">
    <property type="entry name" value="Transposase IS200-like"/>
    <property type="match status" value="1"/>
</dbReference>
<dbReference type="SUPFAM" id="SSF48295">
    <property type="entry name" value="TrpR-like"/>
    <property type="match status" value="1"/>
</dbReference>
<dbReference type="InterPro" id="IPR036515">
    <property type="entry name" value="Transposase_17_sf"/>
</dbReference>
<dbReference type="Pfam" id="PF01797">
    <property type="entry name" value="Y1_Tnp"/>
    <property type="match status" value="1"/>
</dbReference>
<dbReference type="GO" id="GO:0043565">
    <property type="term" value="F:sequence-specific DNA binding"/>
    <property type="evidence" value="ECO:0007669"/>
    <property type="project" value="InterPro"/>
</dbReference>
<dbReference type="NCBIfam" id="NF047646">
    <property type="entry name" value="REP_Tyr_transpos"/>
    <property type="match status" value="1"/>
</dbReference>
<evidence type="ECO:0000259" key="1">
    <source>
        <dbReference type="SMART" id="SM00760"/>
    </source>
</evidence>
<accession>Q3A2A4</accession>
<evidence type="ECO:0000313" key="4">
    <source>
        <dbReference type="Proteomes" id="UP000002534"/>
    </source>
</evidence>
<dbReference type="Proteomes" id="UP000002534">
    <property type="component" value="Chromosome"/>
</dbReference>
<dbReference type="GO" id="GO:0006313">
    <property type="term" value="P:DNA transposition"/>
    <property type="evidence" value="ECO:0007669"/>
    <property type="project" value="InterPro"/>
</dbReference>
<keyword evidence="4" id="KW-1185">Reference proteome</keyword>